<feature type="transmembrane region" description="Helical" evidence="8">
    <location>
        <begin position="168"/>
        <end position="188"/>
    </location>
</feature>
<dbReference type="CDD" id="cd06550">
    <property type="entry name" value="TM_ABC_iron-siderophores_like"/>
    <property type="match status" value="2"/>
</dbReference>
<dbReference type="Proteomes" id="UP000064137">
    <property type="component" value="Chromosome"/>
</dbReference>
<dbReference type="GO" id="GO:0005886">
    <property type="term" value="C:plasma membrane"/>
    <property type="evidence" value="ECO:0007669"/>
    <property type="project" value="UniProtKB-SubCell"/>
</dbReference>
<evidence type="ECO:0000313" key="9">
    <source>
        <dbReference type="EMBL" id="ALZ85107.1"/>
    </source>
</evidence>
<proteinExistence type="inferred from homology"/>
<sequence>MLLGLFLWQALFASGWPGAEAWAAPWSSSPSWAGLALWWLQLPRAVAGLVVGASLGIAGALMQVVTRNPLASPDLLGITAGAQLGLILSLLLPAFLGLPLVFVCGLLAGVFTFAMAGGWHTTPLRLTLAGVAIAQAFAAAITLFLSLNDRAALVLSLWNTGSLRQLGWGHLALAASLLPLALLSVWLLRRPLDLSRLGDNQMRGLGLPPAGVKAISLLLASVLTALSIQLAGPLGFIGLIAPNLLRLGLGVNRPSHLVALSGLWGAVLTLAADLLVRLMAGWISLPLGVLSALLGSLCLLLLLRRLSVGPRSAVGLSGGEMPARRGAAMPLAGGLLVLLLGLGLAGLGGGTGAWAFFQALLGGAPTAWVLLDLRLPRLLVDAGAGALLATSGLLLQAVTRNPLAGPEILGVSQSAGLAVLGAIVLAPDLAAEWRFPLAWLGAGLALAWVIGANLRRGLEPLRLVLTGFAISGLVLALSSVLIAQYASNVAQALTWLVGSSYGRTWEDVGMLWPWLVLGLGAAGLTSRWLDLLGLDEGVATGLGLSVASRRLLLVALASVLIAAAVAVVGPVAFVGLLVPHGVRLLGLHRAHQRLLVAPLLGACLLVLADLLARWALAPLDIPLGIATAALGAPAFLLLLARSYRRS</sequence>
<feature type="transmembrane region" description="Helical" evidence="8">
    <location>
        <begin position="126"/>
        <end position="147"/>
    </location>
</feature>
<organism evidence="9 10">
    <name type="scientific">Pseudomonas oryzihabitans</name>
    <dbReference type="NCBI Taxonomy" id="47885"/>
    <lineage>
        <taxon>Bacteria</taxon>
        <taxon>Pseudomonadati</taxon>
        <taxon>Pseudomonadota</taxon>
        <taxon>Gammaproteobacteria</taxon>
        <taxon>Pseudomonadales</taxon>
        <taxon>Pseudomonadaceae</taxon>
        <taxon>Pseudomonas</taxon>
    </lineage>
</organism>
<feature type="transmembrane region" description="Helical" evidence="8">
    <location>
        <begin position="621"/>
        <end position="640"/>
    </location>
</feature>
<dbReference type="EMBL" id="CP013987">
    <property type="protein sequence ID" value="ALZ85107.1"/>
    <property type="molecule type" value="Genomic_DNA"/>
</dbReference>
<evidence type="ECO:0000256" key="2">
    <source>
        <dbReference type="ARBA" id="ARBA00007935"/>
    </source>
</evidence>
<feature type="transmembrane region" description="Helical" evidence="8">
    <location>
        <begin position="327"/>
        <end position="347"/>
    </location>
</feature>
<evidence type="ECO:0000256" key="6">
    <source>
        <dbReference type="ARBA" id="ARBA00022989"/>
    </source>
</evidence>
<keyword evidence="5 8" id="KW-0812">Transmembrane</keyword>
<evidence type="ECO:0000256" key="5">
    <source>
        <dbReference type="ARBA" id="ARBA00022692"/>
    </source>
</evidence>
<reference evidence="9 10" key="1">
    <citation type="submission" date="2016-01" db="EMBL/GenBank/DDBJ databases">
        <title>Annotation of Pseudomonas oryzihabitans USDA-ARS-USMARC-56511.</title>
        <authorList>
            <person name="Harhay G.P."/>
            <person name="Harhay D.M."/>
            <person name="Smith T.P.L."/>
            <person name="Bono J.L."/>
            <person name="Heaton M.P."/>
            <person name="Clawson M.L."/>
            <person name="Chitko-Mckown C.G."/>
            <person name="Capik S.F."/>
            <person name="DeDonder K.D."/>
            <person name="Apley M.D."/>
            <person name="Lubbers B.V."/>
            <person name="White B.J."/>
            <person name="Larson R.L."/>
        </authorList>
    </citation>
    <scope>NUCLEOTIDE SEQUENCE [LARGE SCALE GENOMIC DNA]</scope>
    <source>
        <strain evidence="9 10">USDA-ARS-USMARC-56511</strain>
    </source>
</reference>
<dbReference type="SUPFAM" id="SSF81345">
    <property type="entry name" value="ABC transporter involved in vitamin B12 uptake, BtuC"/>
    <property type="match status" value="2"/>
</dbReference>
<feature type="transmembrane region" description="Helical" evidence="8">
    <location>
        <begin position="257"/>
        <end position="276"/>
    </location>
</feature>
<dbReference type="AlphaFoldDB" id="A0A0U4WQV5"/>
<gene>
    <name evidence="9" type="ORF">APT59_13230</name>
</gene>
<comment type="subcellular location">
    <subcellularLocation>
        <location evidence="1">Cell membrane</location>
        <topology evidence="1">Multi-pass membrane protein</topology>
    </subcellularLocation>
</comment>
<evidence type="ECO:0000313" key="10">
    <source>
        <dbReference type="Proteomes" id="UP000064137"/>
    </source>
</evidence>
<feature type="transmembrane region" description="Helical" evidence="8">
    <location>
        <begin position="378"/>
        <end position="396"/>
    </location>
</feature>
<evidence type="ECO:0000256" key="8">
    <source>
        <dbReference type="SAM" id="Phobius"/>
    </source>
</evidence>
<dbReference type="InterPro" id="IPR000522">
    <property type="entry name" value="ABC_transptr_permease_BtuC"/>
</dbReference>
<feature type="transmembrane region" description="Helical" evidence="8">
    <location>
        <begin position="549"/>
        <end position="582"/>
    </location>
</feature>
<keyword evidence="3" id="KW-0813">Transport</keyword>
<dbReference type="Pfam" id="PF01032">
    <property type="entry name" value="FecCD"/>
    <property type="match status" value="2"/>
</dbReference>
<protein>
    <submittedName>
        <fullName evidence="9">Iron-hydroxamate transporter permease</fullName>
    </submittedName>
</protein>
<evidence type="ECO:0000256" key="3">
    <source>
        <dbReference type="ARBA" id="ARBA00022448"/>
    </source>
</evidence>
<dbReference type="RefSeq" id="WP_059315277.1">
    <property type="nucleotide sequence ID" value="NZ_CP013987.1"/>
</dbReference>
<feature type="transmembrane region" description="Helical" evidence="8">
    <location>
        <begin position="433"/>
        <end position="451"/>
    </location>
</feature>
<keyword evidence="7 8" id="KW-0472">Membrane</keyword>
<feature type="transmembrane region" description="Helical" evidence="8">
    <location>
        <begin position="282"/>
        <end position="303"/>
    </location>
</feature>
<name>A0A0U4WQV5_9PSED</name>
<dbReference type="PANTHER" id="PTHR30472">
    <property type="entry name" value="FERRIC ENTEROBACTIN TRANSPORT SYSTEM PERMEASE PROTEIN"/>
    <property type="match status" value="1"/>
</dbReference>
<dbReference type="GO" id="GO:0022857">
    <property type="term" value="F:transmembrane transporter activity"/>
    <property type="evidence" value="ECO:0007669"/>
    <property type="project" value="InterPro"/>
</dbReference>
<feature type="transmembrane region" description="Helical" evidence="8">
    <location>
        <begin position="594"/>
        <end position="615"/>
    </location>
</feature>
<dbReference type="PANTHER" id="PTHR30472:SF37">
    <property type="entry name" value="FE(3+) DICITRATE TRANSPORT SYSTEM PERMEASE PROTEIN FECD-RELATED"/>
    <property type="match status" value="1"/>
</dbReference>
<evidence type="ECO:0000256" key="4">
    <source>
        <dbReference type="ARBA" id="ARBA00022475"/>
    </source>
</evidence>
<feature type="transmembrane region" description="Helical" evidence="8">
    <location>
        <begin position="215"/>
        <end position="245"/>
    </location>
</feature>
<keyword evidence="6 8" id="KW-1133">Transmembrane helix</keyword>
<feature type="transmembrane region" description="Helical" evidence="8">
    <location>
        <begin position="86"/>
        <end position="114"/>
    </location>
</feature>
<feature type="transmembrane region" description="Helical" evidence="8">
    <location>
        <begin position="408"/>
        <end position="426"/>
    </location>
</feature>
<evidence type="ECO:0000256" key="7">
    <source>
        <dbReference type="ARBA" id="ARBA00023136"/>
    </source>
</evidence>
<dbReference type="GO" id="GO:0033214">
    <property type="term" value="P:siderophore-iron import into cell"/>
    <property type="evidence" value="ECO:0007669"/>
    <property type="project" value="TreeGrafter"/>
</dbReference>
<dbReference type="Gene3D" id="1.10.3470.10">
    <property type="entry name" value="ABC transporter involved in vitamin B12 uptake, BtuC"/>
    <property type="match status" value="2"/>
</dbReference>
<accession>A0A0U4WQV5</accession>
<dbReference type="KEGG" id="por:APT59_13230"/>
<feature type="transmembrane region" description="Helical" evidence="8">
    <location>
        <begin position="463"/>
        <end position="487"/>
    </location>
</feature>
<keyword evidence="4" id="KW-1003">Cell membrane</keyword>
<comment type="similarity">
    <text evidence="2">Belongs to the binding-protein-dependent transport system permease family. FecCD subfamily.</text>
</comment>
<feature type="transmembrane region" description="Helical" evidence="8">
    <location>
        <begin position="45"/>
        <end position="65"/>
    </location>
</feature>
<dbReference type="InterPro" id="IPR037294">
    <property type="entry name" value="ABC_BtuC-like"/>
</dbReference>
<evidence type="ECO:0000256" key="1">
    <source>
        <dbReference type="ARBA" id="ARBA00004651"/>
    </source>
</evidence>